<evidence type="ECO:0000313" key="3">
    <source>
        <dbReference type="Proteomes" id="UP001176517"/>
    </source>
</evidence>
<dbReference type="AlphaFoldDB" id="A0AAN6JUU1"/>
<sequence>MTGPTSSLDDDSGKDDNVRTKELQDGQKARPASIRAVFLPFEIVLQIIKVLQAQWLSGDSSAERALIAFSQTNSTIREWALDALYRVMILPRHVREFRKFYHRQRTSFQPFTCAGYTRALFCGLDDVSRLNAMTAGWEADLVRLLHYIGPHLEHLSLWTAESKIILRDASQVKGSRRMGALQPALQPTWDEPSLDDVDFPLPQQPGKRNSKAQGAAGDHEGGEDDDPLPNVHDLPGWLRAEYEKLPLKEFYRRHKAHVAFRTKTSDVLLVQQRQRGCRPRFLSMVVSFPFYENEGENAFPHMKIFSRVEELDFHVPVTKDVAKVLNLTSLLQHSPLRKLRITSQHASIALAIPPYVSNLGRAATGSSSNMRASQSHKGGGGINLALGLGRLCASSVLFDLLMAEFQGHHAGKADMDRLQAVLEAAVLSAADGDEGINDAELWQRSQTSTRERPRTNRQTESNEAAGCNQTSWSPFDSSSVRSGSLASTLGVGLRISDTQRRGSDADEWASSSPPRLLSEPWKQLPSYRDDDFPGISGQAQAQEDRVRVRIQQRGQDMFGKLRVRLQDFKERAEFGGPGWWARMGVSDEYVSTHHWP</sequence>
<gene>
    <name evidence="2" type="ORF">OC846_000224</name>
</gene>
<proteinExistence type="predicted"/>
<feature type="compositionally biased region" description="Basic and acidic residues" evidence="1">
    <location>
        <begin position="14"/>
        <end position="26"/>
    </location>
</feature>
<organism evidence="2 3">
    <name type="scientific">Tilletia horrida</name>
    <dbReference type="NCBI Taxonomy" id="155126"/>
    <lineage>
        <taxon>Eukaryota</taxon>
        <taxon>Fungi</taxon>
        <taxon>Dikarya</taxon>
        <taxon>Basidiomycota</taxon>
        <taxon>Ustilaginomycotina</taxon>
        <taxon>Exobasidiomycetes</taxon>
        <taxon>Tilletiales</taxon>
        <taxon>Tilletiaceae</taxon>
        <taxon>Tilletia</taxon>
    </lineage>
</organism>
<feature type="compositionally biased region" description="Polar residues" evidence="1">
    <location>
        <begin position="456"/>
        <end position="482"/>
    </location>
</feature>
<protein>
    <submittedName>
        <fullName evidence="2">Uncharacterized protein</fullName>
    </submittedName>
</protein>
<name>A0AAN6JUU1_9BASI</name>
<keyword evidence="3" id="KW-1185">Reference proteome</keyword>
<accession>A0AAN6JUU1</accession>
<evidence type="ECO:0000313" key="2">
    <source>
        <dbReference type="EMBL" id="KAK0557929.1"/>
    </source>
</evidence>
<evidence type="ECO:0000256" key="1">
    <source>
        <dbReference type="SAM" id="MobiDB-lite"/>
    </source>
</evidence>
<comment type="caution">
    <text evidence="2">The sequence shown here is derived from an EMBL/GenBank/DDBJ whole genome shotgun (WGS) entry which is preliminary data.</text>
</comment>
<feature type="region of interest" description="Disordered" evidence="1">
    <location>
        <begin position="1"/>
        <end position="26"/>
    </location>
</feature>
<dbReference type="EMBL" id="JAPDMZ010000002">
    <property type="protein sequence ID" value="KAK0557929.1"/>
    <property type="molecule type" value="Genomic_DNA"/>
</dbReference>
<reference evidence="2" key="1">
    <citation type="journal article" date="2023" name="PhytoFront">
        <title>Draft Genome Resources of Seven Strains of Tilletia horrida, Causal Agent of Kernel Smut of Rice.</title>
        <authorList>
            <person name="Khanal S."/>
            <person name="Antony Babu S."/>
            <person name="Zhou X.G."/>
        </authorList>
    </citation>
    <scope>NUCLEOTIDE SEQUENCE</scope>
    <source>
        <strain evidence="2">TX6</strain>
    </source>
</reference>
<feature type="region of interest" description="Disordered" evidence="1">
    <location>
        <begin position="185"/>
        <end position="230"/>
    </location>
</feature>
<dbReference type="Proteomes" id="UP001176517">
    <property type="component" value="Unassembled WGS sequence"/>
</dbReference>
<feature type="region of interest" description="Disordered" evidence="1">
    <location>
        <begin position="496"/>
        <end position="544"/>
    </location>
</feature>
<feature type="region of interest" description="Disordered" evidence="1">
    <location>
        <begin position="438"/>
        <end position="482"/>
    </location>
</feature>